<dbReference type="CDD" id="cd21037">
    <property type="entry name" value="MLKL_NTD"/>
    <property type="match status" value="1"/>
</dbReference>
<dbReference type="AlphaFoldDB" id="A0A0C9W6E4"/>
<dbReference type="SMART" id="SM00220">
    <property type="entry name" value="S_TKc"/>
    <property type="match status" value="1"/>
</dbReference>
<dbReference type="GO" id="GO:0004674">
    <property type="term" value="F:protein serine/threonine kinase activity"/>
    <property type="evidence" value="ECO:0007669"/>
    <property type="project" value="UniProtKB-KW"/>
</dbReference>
<keyword evidence="9" id="KW-1185">Reference proteome</keyword>
<keyword evidence="1" id="KW-0418">Kinase</keyword>
<keyword evidence="1" id="KW-0808">Transferase</keyword>
<protein>
    <recommendedName>
        <fullName evidence="6">Protein kinase domain-containing protein</fullName>
    </recommendedName>
</protein>
<evidence type="ECO:0000259" key="6">
    <source>
        <dbReference type="PROSITE" id="PS50011"/>
    </source>
</evidence>
<name>A0A0C9W6E4_9AGAM</name>
<feature type="region of interest" description="Disordered" evidence="5">
    <location>
        <begin position="144"/>
        <end position="163"/>
    </location>
</feature>
<dbReference type="InterPro" id="IPR011009">
    <property type="entry name" value="Kinase-like_dom_sf"/>
</dbReference>
<dbReference type="EMBL" id="KN839955">
    <property type="protein sequence ID" value="KIJ58311.1"/>
    <property type="molecule type" value="Genomic_DNA"/>
</dbReference>
<dbReference type="InterPro" id="IPR051681">
    <property type="entry name" value="Ser/Thr_Kinases-Pseudokinases"/>
</dbReference>
<dbReference type="Gene3D" id="1.10.510.10">
    <property type="entry name" value="Transferase(Phosphotransferase) domain 1"/>
    <property type="match status" value="1"/>
</dbReference>
<dbReference type="PANTHER" id="PTHR44329">
    <property type="entry name" value="SERINE/THREONINE-PROTEIN KINASE TNNI3K-RELATED"/>
    <property type="match status" value="1"/>
</dbReference>
<dbReference type="PROSITE" id="PS00107">
    <property type="entry name" value="PROTEIN_KINASE_ATP"/>
    <property type="match status" value="1"/>
</dbReference>
<dbReference type="InterPro" id="IPR008271">
    <property type="entry name" value="Ser/Thr_kinase_AS"/>
</dbReference>
<dbReference type="OrthoDB" id="1668230at2759"/>
<dbReference type="Gene3D" id="3.30.200.20">
    <property type="entry name" value="Phosphorylase Kinase, domain 1"/>
    <property type="match status" value="1"/>
</dbReference>
<organism evidence="7 9">
    <name type="scientific">Hydnomerulius pinastri MD-312</name>
    <dbReference type="NCBI Taxonomy" id="994086"/>
    <lineage>
        <taxon>Eukaryota</taxon>
        <taxon>Fungi</taxon>
        <taxon>Dikarya</taxon>
        <taxon>Basidiomycota</taxon>
        <taxon>Agaricomycotina</taxon>
        <taxon>Agaricomycetes</taxon>
        <taxon>Agaricomycetidae</taxon>
        <taxon>Boletales</taxon>
        <taxon>Boletales incertae sedis</taxon>
        <taxon>Leucogyrophana</taxon>
    </lineage>
</organism>
<dbReference type="PANTHER" id="PTHR44329:SF298">
    <property type="entry name" value="MIXED LINEAGE KINASE DOMAIN-LIKE PROTEIN"/>
    <property type="match status" value="1"/>
</dbReference>
<dbReference type="InterPro" id="IPR036537">
    <property type="entry name" value="Adaptor_Cbl_N_dom_sf"/>
</dbReference>
<dbReference type="InterPro" id="IPR059179">
    <property type="entry name" value="MLKL-like_MCAfunc"/>
</dbReference>
<dbReference type="SUPFAM" id="SSF56112">
    <property type="entry name" value="Protein kinase-like (PK-like)"/>
    <property type="match status" value="1"/>
</dbReference>
<dbReference type="Proteomes" id="UP000053820">
    <property type="component" value="Unassembled WGS sequence"/>
</dbReference>
<gene>
    <name evidence="7" type="ORF">HYDPIDRAFT_102927</name>
    <name evidence="8" type="ORF">HYDPIDRAFT_90991</name>
</gene>
<dbReference type="PROSITE" id="PS00108">
    <property type="entry name" value="PROTEIN_KINASE_ST"/>
    <property type="match status" value="1"/>
</dbReference>
<dbReference type="Pfam" id="PF07714">
    <property type="entry name" value="PK_Tyr_Ser-Thr"/>
    <property type="match status" value="1"/>
</dbReference>
<dbReference type="GO" id="GO:0007166">
    <property type="term" value="P:cell surface receptor signaling pathway"/>
    <property type="evidence" value="ECO:0007669"/>
    <property type="project" value="InterPro"/>
</dbReference>
<keyword evidence="3 4" id="KW-0067">ATP-binding</keyword>
<accession>A0A0C9W6E4</accession>
<dbReference type="Gene3D" id="1.20.930.20">
    <property type="entry name" value="Adaptor protein Cbl, N-terminal domain"/>
    <property type="match status" value="1"/>
</dbReference>
<dbReference type="InterPro" id="IPR001245">
    <property type="entry name" value="Ser-Thr/Tyr_kinase_cat_dom"/>
</dbReference>
<reference evidence="7 9" key="1">
    <citation type="submission" date="2014-04" db="EMBL/GenBank/DDBJ databases">
        <title>Evolutionary Origins and Diversification of the Mycorrhizal Mutualists.</title>
        <authorList>
            <consortium name="DOE Joint Genome Institute"/>
            <consortium name="Mycorrhizal Genomics Consortium"/>
            <person name="Kohler A."/>
            <person name="Kuo A."/>
            <person name="Nagy L.G."/>
            <person name="Floudas D."/>
            <person name="Copeland A."/>
            <person name="Barry K.W."/>
            <person name="Cichocki N."/>
            <person name="Veneault-Fourrey C."/>
            <person name="LaButti K."/>
            <person name="Lindquist E.A."/>
            <person name="Lipzen A."/>
            <person name="Lundell T."/>
            <person name="Morin E."/>
            <person name="Murat C."/>
            <person name="Riley R."/>
            <person name="Ohm R."/>
            <person name="Sun H."/>
            <person name="Tunlid A."/>
            <person name="Henrissat B."/>
            <person name="Grigoriev I.V."/>
            <person name="Hibbett D.S."/>
            <person name="Martin F."/>
        </authorList>
    </citation>
    <scope>NUCLEOTIDE SEQUENCE [LARGE SCALE GENOMIC DNA]</scope>
    <source>
        <strain evidence="7 9">MD-312</strain>
    </source>
</reference>
<feature type="region of interest" description="Disordered" evidence="5">
    <location>
        <begin position="643"/>
        <end position="734"/>
    </location>
</feature>
<feature type="compositionally biased region" description="Basic and acidic residues" evidence="5">
    <location>
        <begin position="663"/>
        <end position="676"/>
    </location>
</feature>
<feature type="compositionally biased region" description="Polar residues" evidence="5">
    <location>
        <begin position="687"/>
        <end position="709"/>
    </location>
</feature>
<evidence type="ECO:0000256" key="5">
    <source>
        <dbReference type="SAM" id="MobiDB-lite"/>
    </source>
</evidence>
<dbReference type="HOGENOM" id="CLU_001450_0_0_1"/>
<dbReference type="InterPro" id="IPR017441">
    <property type="entry name" value="Protein_kinase_ATP_BS"/>
</dbReference>
<evidence type="ECO:0000256" key="2">
    <source>
        <dbReference type="ARBA" id="ARBA00022741"/>
    </source>
</evidence>
<dbReference type="InterPro" id="IPR000719">
    <property type="entry name" value="Prot_kinase_dom"/>
</dbReference>
<feature type="region of interest" description="Disordered" evidence="5">
    <location>
        <begin position="242"/>
        <end position="282"/>
    </location>
</feature>
<keyword evidence="1" id="KW-0723">Serine/threonine-protein kinase</keyword>
<sequence>MRALGHAKTNRLQCLRLTERCATLLLSVRCEIAEAGSGVAEELAAPVGRLCDALNQIHSFLQKQLHRPFLKRYLRRDEILRELAACDKAVGDVVSMFGLSVQIRTLKQVQMAANESRRFAEEAQHQLDMEHQMFHLQGGSVSAPLSNNAARQGSGAGSESVPQAGNALAVDDPLRALTHLHSTQNALDTAADIAAHRGILKDVLSAGSDVELLRRMQVGRGEIPEAVKTLRRVLESMEEDRAREGQGVYGQNRRGSEQEYGRRGSMGGEDRYRHGDGMGRRDTLDREFMESGIDAMTRLSSVGIMRQEEAYGGMGDEEAAPWDLPSWTITRYEVDRTRKIGIGFFSDVYLGRWHDHVVAIKVLAPTTPRALFVREITIWRSLRHPNVLRLYGASSAVGERPWFFVSKFCSGGSLIVWLKQARDRERERMGIGERGRSVFGSASMGSPGGIVEIRRRAVSSGSLGMGMDGNGGTSGEEVDLLKCMHQIAKGMEYLHGQDVLHGDLKGANVLVDDTGRCIISDFGQSEMKSEAYRLSGQPAPRGTLRWQAPELLLGDNQLTAAVDVYAFAICCVEILGMGDLPWARLDDSTVASLVLGEKQRPPLPPSRCTSTVSHLVNMCWARNVDSRPPFTYIAASLKQFRRRQGQGLDDSPLPPSMDDLWDDSTHTHHDQRRSPDMRPMSRPFISMGSSFPDTFSSAESSPLSRSVIYTPSTHEPSELPSESSSLLTSSPHGSAADLRERNQYHRHDAEFEGYDSPPPINERQAEARNERRYRMLAKHGHGFHHSLTLPLWSPTRVSLGAVGYLSKPKGEFITLFNALNPLNTSKDALQAMPSMYGYGKFKMGSREENKRSVAQRSLDALSGFLTFKTKGDGLYSENVARRYSFPLKEGQKAAYVFAESTVYQFIDNLDAPKKWFRHNVDAILREYAPKHPIQKEDLFVVIGTLDAPDYALLVSHSHPEGQAHFNVFSNKIPGRPWGTFTTDTEAPPNSDGPSYREEIPGQAMFASKVSAVGGGDERGWGKWDTLMLARLRFKPDVEEPTSL</sequence>
<dbReference type="GO" id="GO:0005524">
    <property type="term" value="F:ATP binding"/>
    <property type="evidence" value="ECO:0007669"/>
    <property type="project" value="UniProtKB-UniRule"/>
</dbReference>
<evidence type="ECO:0000313" key="8">
    <source>
        <dbReference type="EMBL" id="KIJ64179.1"/>
    </source>
</evidence>
<feature type="compositionally biased region" description="Low complexity" evidence="5">
    <location>
        <begin position="710"/>
        <end position="732"/>
    </location>
</feature>
<keyword evidence="2 4" id="KW-0547">Nucleotide-binding</keyword>
<evidence type="ECO:0000313" key="9">
    <source>
        <dbReference type="Proteomes" id="UP000053820"/>
    </source>
</evidence>
<feature type="domain" description="Protein kinase" evidence="6">
    <location>
        <begin position="334"/>
        <end position="641"/>
    </location>
</feature>
<dbReference type="PROSITE" id="PS50011">
    <property type="entry name" value="PROTEIN_KINASE_DOM"/>
    <property type="match status" value="1"/>
</dbReference>
<proteinExistence type="predicted"/>
<feature type="compositionally biased region" description="Basic and acidic residues" evidence="5">
    <location>
        <begin position="254"/>
        <end position="282"/>
    </location>
</feature>
<evidence type="ECO:0000256" key="3">
    <source>
        <dbReference type="ARBA" id="ARBA00022840"/>
    </source>
</evidence>
<feature type="binding site" evidence="4">
    <location>
        <position position="361"/>
    </location>
    <ligand>
        <name>ATP</name>
        <dbReference type="ChEBI" id="CHEBI:30616"/>
    </ligand>
</feature>
<evidence type="ECO:0000256" key="4">
    <source>
        <dbReference type="PROSITE-ProRule" id="PRU10141"/>
    </source>
</evidence>
<dbReference type="EMBL" id="KN839847">
    <property type="protein sequence ID" value="KIJ64179.1"/>
    <property type="molecule type" value="Genomic_DNA"/>
</dbReference>
<evidence type="ECO:0000313" key="7">
    <source>
        <dbReference type="EMBL" id="KIJ58311.1"/>
    </source>
</evidence>
<evidence type="ECO:0000256" key="1">
    <source>
        <dbReference type="ARBA" id="ARBA00022527"/>
    </source>
</evidence>